<reference evidence="4 5" key="1">
    <citation type="journal article" date="2022" name="Allergy">
        <title>Genome assembly and annotation of Periplaneta americana reveal a comprehensive cockroach allergen profile.</title>
        <authorList>
            <person name="Wang L."/>
            <person name="Xiong Q."/>
            <person name="Saelim N."/>
            <person name="Wang L."/>
            <person name="Nong W."/>
            <person name="Wan A.T."/>
            <person name="Shi M."/>
            <person name="Liu X."/>
            <person name="Cao Q."/>
            <person name="Hui J.H.L."/>
            <person name="Sookrung N."/>
            <person name="Leung T.F."/>
            <person name="Tungtrongchitr A."/>
            <person name="Tsui S.K.W."/>
        </authorList>
    </citation>
    <scope>NUCLEOTIDE SEQUENCE [LARGE SCALE GENOMIC DNA]</scope>
    <source>
        <strain evidence="4">PWHHKU_190912</strain>
    </source>
</reference>
<accession>A0ABQ8TUG5</accession>
<dbReference type="PANTHER" id="PTHR18952">
    <property type="entry name" value="CARBONIC ANHYDRASE"/>
    <property type="match status" value="1"/>
</dbReference>
<name>A0ABQ8TUG5_PERAM</name>
<proteinExistence type="inferred from homology"/>
<organism evidence="4 5">
    <name type="scientific">Periplaneta americana</name>
    <name type="common">American cockroach</name>
    <name type="synonym">Blatta americana</name>
    <dbReference type="NCBI Taxonomy" id="6978"/>
    <lineage>
        <taxon>Eukaryota</taxon>
        <taxon>Metazoa</taxon>
        <taxon>Ecdysozoa</taxon>
        <taxon>Arthropoda</taxon>
        <taxon>Hexapoda</taxon>
        <taxon>Insecta</taxon>
        <taxon>Pterygota</taxon>
        <taxon>Neoptera</taxon>
        <taxon>Polyneoptera</taxon>
        <taxon>Dictyoptera</taxon>
        <taxon>Blattodea</taxon>
        <taxon>Blattoidea</taxon>
        <taxon>Blattidae</taxon>
        <taxon>Blattinae</taxon>
        <taxon>Periplaneta</taxon>
    </lineage>
</organism>
<comment type="similarity">
    <text evidence="1">Belongs to the alpha-carbonic anhydrase family.</text>
</comment>
<dbReference type="Proteomes" id="UP001148838">
    <property type="component" value="Unassembled WGS sequence"/>
</dbReference>
<evidence type="ECO:0000256" key="2">
    <source>
        <dbReference type="SAM" id="MobiDB-lite"/>
    </source>
</evidence>
<dbReference type="Pfam" id="PF00194">
    <property type="entry name" value="Carb_anhydrase"/>
    <property type="match status" value="1"/>
</dbReference>
<dbReference type="InterPro" id="IPR001148">
    <property type="entry name" value="CA_dom"/>
</dbReference>
<gene>
    <name evidence="4" type="ORF">ANN_01733</name>
</gene>
<dbReference type="Gene3D" id="3.10.200.10">
    <property type="entry name" value="Alpha carbonic anhydrase"/>
    <property type="match status" value="1"/>
</dbReference>
<feature type="compositionally biased region" description="Polar residues" evidence="2">
    <location>
        <begin position="418"/>
        <end position="428"/>
    </location>
</feature>
<dbReference type="PANTHER" id="PTHR18952:SF233">
    <property type="entry name" value="CARBONIC ANHYDRASE 14"/>
    <property type="match status" value="1"/>
</dbReference>
<evidence type="ECO:0000313" key="4">
    <source>
        <dbReference type="EMBL" id="KAJ4450313.1"/>
    </source>
</evidence>
<feature type="region of interest" description="Disordered" evidence="2">
    <location>
        <begin position="412"/>
        <end position="449"/>
    </location>
</feature>
<evidence type="ECO:0000259" key="3">
    <source>
        <dbReference type="PROSITE" id="PS51144"/>
    </source>
</evidence>
<feature type="domain" description="Alpha-carbonic anhydrase" evidence="3">
    <location>
        <begin position="1"/>
        <end position="352"/>
    </location>
</feature>
<dbReference type="InterPro" id="IPR023561">
    <property type="entry name" value="Carbonic_anhydrase_a-class"/>
</dbReference>
<dbReference type="CDD" id="cd00326">
    <property type="entry name" value="alpha_CA"/>
    <property type="match status" value="1"/>
</dbReference>
<dbReference type="InterPro" id="IPR036398">
    <property type="entry name" value="CA_dom_sf"/>
</dbReference>
<evidence type="ECO:0000313" key="5">
    <source>
        <dbReference type="Proteomes" id="UP001148838"/>
    </source>
</evidence>
<evidence type="ECO:0000256" key="1">
    <source>
        <dbReference type="ARBA" id="ARBA00010718"/>
    </source>
</evidence>
<dbReference type="SMART" id="SM01057">
    <property type="entry name" value="Carb_anhydrase"/>
    <property type="match status" value="1"/>
</dbReference>
<dbReference type="EMBL" id="JAJSOF020000003">
    <property type="protein sequence ID" value="KAJ4450313.1"/>
    <property type="molecule type" value="Genomic_DNA"/>
</dbReference>
<protein>
    <recommendedName>
        <fullName evidence="3">Alpha-carbonic anhydrase domain-containing protein</fullName>
    </recommendedName>
</protein>
<keyword evidence="5" id="KW-1185">Reference proteome</keyword>
<dbReference type="PROSITE" id="PS51144">
    <property type="entry name" value="ALPHA_CA_2"/>
    <property type="match status" value="1"/>
</dbReference>
<sequence length="449" mass="51339">MDNSEGLRSNVERIQKLSDTDGKFFAPIDINLSATQSIDLPPLSWYNYDIPPKKMKITNTAHTGEGYNACSSALCNFLHSPVTSSLLAPNIFLRTLFSKTLNLCSSLKVRVQVSQPYRTTSNITVIHLQLDHVILERWQYDVSCFVTLLLLFTVILSAKWMDERPFLADGPIIGNYVFSQLHFHWGIADEEGSEHTAEGHNFPLEMHVVHFKSDYGTQEVALRERDGLLIIIYFFKLQNEDNPNMQELIDSLTCIEVPHTSVHIDLKPITTYLRPFDSDYFAYWGSVMTSTCSHRILWLISREPIGISSRQVIFLLPQVARLRFLRGENNLIMTNNYRQVQPINNRSVFHVSPSTALDATILQIPTTPHPNIIKRGPGRLMQSLVNNGPIFPKKSNLKTKNITEEQELIETKLKNDPENQLNNRNQPVFQDPEDQLSSQTRSIFQNTEN</sequence>
<dbReference type="SUPFAM" id="SSF51069">
    <property type="entry name" value="Carbonic anhydrase"/>
    <property type="match status" value="1"/>
</dbReference>
<feature type="compositionally biased region" description="Polar residues" evidence="2">
    <location>
        <begin position="435"/>
        <end position="449"/>
    </location>
</feature>
<comment type="caution">
    <text evidence="4">The sequence shown here is derived from an EMBL/GenBank/DDBJ whole genome shotgun (WGS) entry which is preliminary data.</text>
</comment>